<evidence type="ECO:0000259" key="2">
    <source>
        <dbReference type="Pfam" id="PF01266"/>
    </source>
</evidence>
<accession>A0A0D3IRY2</accession>
<dbReference type="eggNOG" id="KOG2844">
    <property type="taxonomic scope" value="Eukaryota"/>
</dbReference>
<proteinExistence type="predicted"/>
<dbReference type="GO" id="GO:0005737">
    <property type="term" value="C:cytoplasm"/>
    <property type="evidence" value="ECO:0007669"/>
    <property type="project" value="TreeGrafter"/>
</dbReference>
<dbReference type="Proteomes" id="UP000013827">
    <property type="component" value="Unassembled WGS sequence"/>
</dbReference>
<dbReference type="KEGG" id="ehx:EMIHUDRAFT_246446"/>
<dbReference type="SUPFAM" id="SSF51905">
    <property type="entry name" value="FAD/NAD(P)-binding domain"/>
    <property type="match status" value="1"/>
</dbReference>
<evidence type="ECO:0000313" key="3">
    <source>
        <dbReference type="EnsemblProtists" id="EOD14017"/>
    </source>
</evidence>
<dbReference type="InterPro" id="IPR036188">
    <property type="entry name" value="FAD/NAD-bd_sf"/>
</dbReference>
<reference evidence="3" key="2">
    <citation type="submission" date="2024-10" db="UniProtKB">
        <authorList>
            <consortium name="EnsemblProtists"/>
        </authorList>
    </citation>
    <scope>IDENTIFICATION</scope>
</reference>
<dbReference type="GO" id="GO:0016491">
    <property type="term" value="F:oxidoreductase activity"/>
    <property type="evidence" value="ECO:0007669"/>
    <property type="project" value="UniProtKB-KW"/>
</dbReference>
<evidence type="ECO:0000256" key="1">
    <source>
        <dbReference type="ARBA" id="ARBA00023002"/>
    </source>
</evidence>
<keyword evidence="4" id="KW-1185">Reference proteome</keyword>
<dbReference type="AlphaFoldDB" id="A0A0D3IRY2"/>
<name>A0A0D3IRY2_EMIH1</name>
<dbReference type="RefSeq" id="XP_005766446.1">
    <property type="nucleotide sequence ID" value="XM_005766389.1"/>
</dbReference>
<feature type="domain" description="FAD dependent oxidoreductase" evidence="2">
    <location>
        <begin position="52"/>
        <end position="447"/>
    </location>
</feature>
<protein>
    <recommendedName>
        <fullName evidence="2">FAD dependent oxidoreductase domain-containing protein</fullName>
    </recommendedName>
</protein>
<dbReference type="PANTHER" id="PTHR13847">
    <property type="entry name" value="SARCOSINE DEHYDROGENASE-RELATED"/>
    <property type="match status" value="1"/>
</dbReference>
<dbReference type="EnsemblProtists" id="EOD14017">
    <property type="protein sequence ID" value="EOD14017"/>
    <property type="gene ID" value="EMIHUDRAFT_246446"/>
</dbReference>
<dbReference type="Gene3D" id="3.30.9.10">
    <property type="entry name" value="D-Amino Acid Oxidase, subunit A, domain 2"/>
    <property type="match status" value="1"/>
</dbReference>
<dbReference type="Pfam" id="PF01266">
    <property type="entry name" value="DAO"/>
    <property type="match status" value="1"/>
</dbReference>
<dbReference type="HOGENOM" id="CLU_007884_4_5_1"/>
<keyword evidence="1" id="KW-0560">Oxidoreductase</keyword>
<dbReference type="InterPro" id="IPR006076">
    <property type="entry name" value="FAD-dep_OxRdtase"/>
</dbReference>
<dbReference type="PANTHER" id="PTHR13847:SF289">
    <property type="entry name" value="GLYCINE OXIDASE"/>
    <property type="match status" value="1"/>
</dbReference>
<dbReference type="Gene3D" id="3.50.50.60">
    <property type="entry name" value="FAD/NAD(P)-binding domain"/>
    <property type="match status" value="1"/>
</dbReference>
<sequence length="487" mass="50414">MYLRRRVAGGAACCVGCAFGRWPSQPAAQEKAGSATDAVQPVKGGGRAEAADCIVVGGGIVGAVVARDLARRGAEVVLLERSSCGSEASGLSAGTLWSAGMPRLVTERDAATYLRAGSSELLRSLGEACEYNRCGALELAVTPEDVCWLRQDCEAGKRKGLAVEWVEGVDLIMLEPALAGGSALAAIHTPLSGSVQPALATRAIADQAESAGGRVIEGEEALSIDRSQDGSAWVVCTSGGQRFAAAHVVLAAGAWSAPLAATAGVRLPVVPVKGVICTSPAPPSTLRKVIYECSSRRHFTEVGDGRNDLLATPAKCTHGQDGTHRLVRKLYAKQCGPSDEHQLVFGGDRIPGVRDDDYSVPEETERAVWAHATELFPAAIYDLVRGTLRAASDEAGAWAGLMPFSADGKPIVGELAPLGLPNLWMACGFGPSGVMEGPMAASLLAARLAARLGFAGDGDGVGLGGDEEQRAVMRAIDPCREGCCARC</sequence>
<evidence type="ECO:0000313" key="4">
    <source>
        <dbReference type="Proteomes" id="UP000013827"/>
    </source>
</evidence>
<dbReference type="OMA" id="FACRPQL"/>
<reference evidence="4" key="1">
    <citation type="journal article" date="2013" name="Nature">
        <title>Pan genome of the phytoplankton Emiliania underpins its global distribution.</title>
        <authorList>
            <person name="Read B.A."/>
            <person name="Kegel J."/>
            <person name="Klute M.J."/>
            <person name="Kuo A."/>
            <person name="Lefebvre S.C."/>
            <person name="Maumus F."/>
            <person name="Mayer C."/>
            <person name="Miller J."/>
            <person name="Monier A."/>
            <person name="Salamov A."/>
            <person name="Young J."/>
            <person name="Aguilar M."/>
            <person name="Claverie J.M."/>
            <person name="Frickenhaus S."/>
            <person name="Gonzalez K."/>
            <person name="Herman E.K."/>
            <person name="Lin Y.C."/>
            <person name="Napier J."/>
            <person name="Ogata H."/>
            <person name="Sarno A.F."/>
            <person name="Shmutz J."/>
            <person name="Schroeder D."/>
            <person name="de Vargas C."/>
            <person name="Verret F."/>
            <person name="von Dassow P."/>
            <person name="Valentin K."/>
            <person name="Van de Peer Y."/>
            <person name="Wheeler G."/>
            <person name="Dacks J.B."/>
            <person name="Delwiche C.F."/>
            <person name="Dyhrman S.T."/>
            <person name="Glockner G."/>
            <person name="John U."/>
            <person name="Richards T."/>
            <person name="Worden A.Z."/>
            <person name="Zhang X."/>
            <person name="Grigoriev I.V."/>
            <person name="Allen A.E."/>
            <person name="Bidle K."/>
            <person name="Borodovsky M."/>
            <person name="Bowler C."/>
            <person name="Brownlee C."/>
            <person name="Cock J.M."/>
            <person name="Elias M."/>
            <person name="Gladyshev V.N."/>
            <person name="Groth M."/>
            <person name="Guda C."/>
            <person name="Hadaegh A."/>
            <person name="Iglesias-Rodriguez M.D."/>
            <person name="Jenkins J."/>
            <person name="Jones B.M."/>
            <person name="Lawson T."/>
            <person name="Leese F."/>
            <person name="Lindquist E."/>
            <person name="Lobanov A."/>
            <person name="Lomsadze A."/>
            <person name="Malik S.B."/>
            <person name="Marsh M.E."/>
            <person name="Mackinder L."/>
            <person name="Mock T."/>
            <person name="Mueller-Roeber B."/>
            <person name="Pagarete A."/>
            <person name="Parker M."/>
            <person name="Probert I."/>
            <person name="Quesneville H."/>
            <person name="Raines C."/>
            <person name="Rensing S.A."/>
            <person name="Riano-Pachon D.M."/>
            <person name="Richier S."/>
            <person name="Rokitta S."/>
            <person name="Shiraiwa Y."/>
            <person name="Soanes D.M."/>
            <person name="van der Giezen M."/>
            <person name="Wahlund T.M."/>
            <person name="Williams B."/>
            <person name="Wilson W."/>
            <person name="Wolfe G."/>
            <person name="Wurch L.L."/>
        </authorList>
    </citation>
    <scope>NUCLEOTIDE SEQUENCE</scope>
</reference>
<organism evidence="3 4">
    <name type="scientific">Emiliania huxleyi (strain CCMP1516)</name>
    <dbReference type="NCBI Taxonomy" id="280463"/>
    <lineage>
        <taxon>Eukaryota</taxon>
        <taxon>Haptista</taxon>
        <taxon>Haptophyta</taxon>
        <taxon>Prymnesiophyceae</taxon>
        <taxon>Isochrysidales</taxon>
        <taxon>Noelaerhabdaceae</taxon>
        <taxon>Emiliania</taxon>
    </lineage>
</organism>
<dbReference type="STRING" id="2903.R1BWB6"/>
<dbReference type="PaxDb" id="2903-EOD14017"/>
<dbReference type="GeneID" id="17260170"/>